<name>A0A8T8SAG9_9BASI</name>
<dbReference type="EMBL" id="LWDD02003946">
    <property type="protein sequence ID" value="KAE8236063.1"/>
    <property type="molecule type" value="Genomic_DNA"/>
</dbReference>
<evidence type="ECO:0000313" key="1">
    <source>
        <dbReference type="EMBL" id="KAE8236063.1"/>
    </source>
</evidence>
<sequence length="250" mass="28088">MHFPRPVVGRATPKFLFTLGINSAGASDDLFQAELKEMPAKSDQPLTVTTAMSVMEKLVTMLQIDFRLDVKTTNVRQQLRRYIEVLGRGNILPNVRGVRTTISYEDLQRILLFTTDPRQSTTGGFVVRMAKTIFFLAQFTMGVRIGDLVKTKHDDRFWRWGDVELWLSGWDDEGPTFEMWATGNLLLGVLDADQVNDCFDVKKAKALISKAEGGRVRINLAAPEAANAPVLAMLNREKKAVDKTLTAEQR</sequence>
<accession>A0A8T8SAG9</accession>
<dbReference type="AlphaFoldDB" id="A0A8T8SAG9"/>
<evidence type="ECO:0000313" key="2">
    <source>
        <dbReference type="Proteomes" id="UP000077671"/>
    </source>
</evidence>
<gene>
    <name evidence="1" type="ORF">A4X03_0g9567</name>
</gene>
<dbReference type="Proteomes" id="UP000077671">
    <property type="component" value="Unassembled WGS sequence"/>
</dbReference>
<comment type="caution">
    <text evidence="1">The sequence shown here is derived from an EMBL/GenBank/DDBJ whole genome shotgun (WGS) entry which is preliminary data.</text>
</comment>
<organism evidence="1 2">
    <name type="scientific">Tilletia caries</name>
    <name type="common">wheat bunt fungus</name>
    <dbReference type="NCBI Taxonomy" id="13290"/>
    <lineage>
        <taxon>Eukaryota</taxon>
        <taxon>Fungi</taxon>
        <taxon>Dikarya</taxon>
        <taxon>Basidiomycota</taxon>
        <taxon>Ustilaginomycotina</taxon>
        <taxon>Exobasidiomycetes</taxon>
        <taxon>Tilletiales</taxon>
        <taxon>Tilletiaceae</taxon>
        <taxon>Tilletia</taxon>
    </lineage>
</organism>
<reference evidence="1" key="1">
    <citation type="submission" date="2016-04" db="EMBL/GenBank/DDBJ databases">
        <authorList>
            <person name="Nguyen H.D."/>
            <person name="Kesanakurti P."/>
            <person name="Cullis J."/>
            <person name="Levesque C.A."/>
            <person name="Hambleton S."/>
        </authorList>
    </citation>
    <scope>NUCLEOTIDE SEQUENCE</scope>
    <source>
        <strain evidence="1">DAOMC 238032</strain>
    </source>
</reference>
<reference evidence="1" key="2">
    <citation type="journal article" date="2019" name="IMA Fungus">
        <title>Genome sequencing and comparison of five Tilletia species to identify candidate genes for the detection of regulated species infecting wheat.</title>
        <authorList>
            <person name="Nguyen H.D.T."/>
            <person name="Sultana T."/>
            <person name="Kesanakurti P."/>
            <person name="Hambleton S."/>
        </authorList>
    </citation>
    <scope>NUCLEOTIDE SEQUENCE</scope>
    <source>
        <strain evidence="1">DAOMC 238032</strain>
    </source>
</reference>
<proteinExistence type="predicted"/>
<protein>
    <submittedName>
        <fullName evidence="1">Uncharacterized protein</fullName>
    </submittedName>
</protein>